<evidence type="ECO:0000256" key="7">
    <source>
        <dbReference type="ARBA" id="ARBA00023237"/>
    </source>
</evidence>
<evidence type="ECO:0000256" key="1">
    <source>
        <dbReference type="ARBA" id="ARBA00004196"/>
    </source>
</evidence>
<keyword evidence="7" id="KW-0998">Cell outer membrane</keyword>
<keyword evidence="6" id="KW-0472">Membrane</keyword>
<evidence type="ECO:0000256" key="6">
    <source>
        <dbReference type="ARBA" id="ARBA00023136"/>
    </source>
</evidence>
<keyword evidence="4" id="KW-0964">Secreted</keyword>
<dbReference type="AlphaFoldDB" id="A0A1X7SMW9"/>
<organism evidence="8">
    <name type="scientific">Amphimedon queenslandica</name>
    <name type="common">Sponge</name>
    <dbReference type="NCBI Taxonomy" id="400682"/>
    <lineage>
        <taxon>Eukaryota</taxon>
        <taxon>Metazoa</taxon>
        <taxon>Porifera</taxon>
        <taxon>Demospongiae</taxon>
        <taxon>Heteroscleromorpha</taxon>
        <taxon>Haplosclerida</taxon>
        <taxon>Niphatidae</taxon>
        <taxon>Amphimedon</taxon>
    </lineage>
</organism>
<protein>
    <recommendedName>
        <fullName evidence="9">Right handed beta helix domain-containing protein</fullName>
    </recommendedName>
</protein>
<evidence type="ECO:0000256" key="5">
    <source>
        <dbReference type="ARBA" id="ARBA00022729"/>
    </source>
</evidence>
<evidence type="ECO:0000313" key="8">
    <source>
        <dbReference type="EnsemblMetazoa" id="Aqu2.1.03426_001"/>
    </source>
</evidence>
<evidence type="ECO:0008006" key="9">
    <source>
        <dbReference type="Google" id="ProtNLM"/>
    </source>
</evidence>
<accession>A0A1X7SMW9</accession>
<keyword evidence="5" id="KW-0732">Signal</keyword>
<dbReference type="GO" id="GO:0005576">
    <property type="term" value="C:extracellular region"/>
    <property type="evidence" value="ECO:0007669"/>
    <property type="project" value="UniProtKB-SubCell"/>
</dbReference>
<dbReference type="NCBIfam" id="TIGR01376">
    <property type="entry name" value="POMP_repeat"/>
    <property type="match status" value="1"/>
</dbReference>
<reference evidence="8" key="1">
    <citation type="submission" date="2017-05" db="UniProtKB">
        <authorList>
            <consortium name="EnsemblMetazoa"/>
        </authorList>
    </citation>
    <scope>IDENTIFICATION</scope>
</reference>
<name>A0A1X7SMW9_AMPQE</name>
<sequence>TVNINLNNSVFTNNNATASGSCIYAVDTGTQGEVLNVYLNNITAYNNFKTNNKFGNTMAELIKIDNAKGLHISGYNNLSYNFGSIFDIRNTIIYLSGQLNITGNNGYMGTGFKVRGSTYFLLSNGLNATFTNNAALTIGGAIYAVADNDFNRCMFQNNTNNITDIKMTFIGNTASEASSSIYSNNIYGCDTDRDRHRNISIPPTSLFLCDLSCNAAKNDHNLNAFMRP</sequence>
<dbReference type="InterPro" id="IPR003368">
    <property type="entry name" value="POMP_repeat"/>
</dbReference>
<proteinExistence type="predicted"/>
<comment type="subcellular location">
    <subcellularLocation>
        <location evidence="1">Cell envelope</location>
    </subcellularLocation>
    <subcellularLocation>
        <location evidence="2">Cell outer membrane</location>
    </subcellularLocation>
    <subcellularLocation>
        <location evidence="3">Secreted</location>
    </subcellularLocation>
</comment>
<evidence type="ECO:0000256" key="2">
    <source>
        <dbReference type="ARBA" id="ARBA00004442"/>
    </source>
</evidence>
<dbReference type="InParanoid" id="A0A1X7SMW9"/>
<dbReference type="EnsemblMetazoa" id="Aqu2.1.03426_001">
    <property type="protein sequence ID" value="Aqu2.1.03426_001"/>
    <property type="gene ID" value="Aqu2.1.03426"/>
</dbReference>
<evidence type="ECO:0000256" key="3">
    <source>
        <dbReference type="ARBA" id="ARBA00004613"/>
    </source>
</evidence>
<evidence type="ECO:0000256" key="4">
    <source>
        <dbReference type="ARBA" id="ARBA00022525"/>
    </source>
</evidence>